<organism evidence="8 9">
    <name type="scientific">Flavobacterium beibuense</name>
    <dbReference type="NCBI Taxonomy" id="657326"/>
    <lineage>
        <taxon>Bacteria</taxon>
        <taxon>Pseudomonadati</taxon>
        <taxon>Bacteroidota</taxon>
        <taxon>Flavobacteriia</taxon>
        <taxon>Flavobacteriales</taxon>
        <taxon>Flavobacteriaceae</taxon>
        <taxon>Flavobacterium</taxon>
    </lineage>
</organism>
<proteinExistence type="predicted"/>
<dbReference type="PROSITE" id="PS51257">
    <property type="entry name" value="PROKAR_LIPOPROTEIN"/>
    <property type="match status" value="1"/>
</dbReference>
<keyword evidence="4" id="KW-0732">Signal</keyword>
<keyword evidence="8" id="KW-0378">Hydrolase</keyword>
<dbReference type="InterPro" id="IPR019563">
    <property type="entry name" value="GH97_catalytic"/>
</dbReference>
<dbReference type="InterPro" id="IPR029486">
    <property type="entry name" value="GH97_N"/>
</dbReference>
<feature type="domain" description="Glycosyl-hydrolase 97 C-terminal oligomerisation" evidence="7">
    <location>
        <begin position="571"/>
        <end position="672"/>
    </location>
</feature>
<evidence type="ECO:0000313" key="8">
    <source>
        <dbReference type="EMBL" id="RYJ45688.1"/>
    </source>
</evidence>
<evidence type="ECO:0000256" key="1">
    <source>
        <dbReference type="ARBA" id="ARBA00001913"/>
    </source>
</evidence>
<feature type="domain" description="Glycosyl-hydrolase 97 N-terminal" evidence="6">
    <location>
        <begin position="33"/>
        <end position="282"/>
    </location>
</feature>
<accession>A0A444WIK0</accession>
<dbReference type="AlphaFoldDB" id="A0A444WIK0"/>
<protein>
    <submittedName>
        <fullName evidence="8">Putative alpha-glycosidase</fullName>
    </submittedName>
</protein>
<dbReference type="PANTHER" id="PTHR35803">
    <property type="entry name" value="GLUCAN 1,4-ALPHA-GLUCOSIDASE SUSB-RELATED"/>
    <property type="match status" value="1"/>
</dbReference>
<dbReference type="EMBL" id="JUIW01000001">
    <property type="protein sequence ID" value="RYJ45688.1"/>
    <property type="molecule type" value="Genomic_DNA"/>
</dbReference>
<evidence type="ECO:0000256" key="3">
    <source>
        <dbReference type="ARBA" id="ARBA00022837"/>
    </source>
</evidence>
<evidence type="ECO:0000313" key="9">
    <source>
        <dbReference type="Proteomes" id="UP000289775"/>
    </source>
</evidence>
<feature type="signal peptide" evidence="4">
    <location>
        <begin position="1"/>
        <end position="23"/>
    </location>
</feature>
<dbReference type="InterPro" id="IPR017853">
    <property type="entry name" value="GH"/>
</dbReference>
<comment type="cofactor">
    <cofactor evidence="1">
        <name>Ca(2+)</name>
        <dbReference type="ChEBI" id="CHEBI:29108"/>
    </cofactor>
</comment>
<dbReference type="GO" id="GO:0030246">
    <property type="term" value="F:carbohydrate binding"/>
    <property type="evidence" value="ECO:0007669"/>
    <property type="project" value="InterPro"/>
</dbReference>
<dbReference type="InterPro" id="IPR052720">
    <property type="entry name" value="Glycosyl_hydrolase_97"/>
</dbReference>
<reference evidence="8 9" key="1">
    <citation type="submission" date="2014-12" db="EMBL/GenBank/DDBJ databases">
        <title>Genome sequence of Flavobacterium beibuense RSKm HC5.</title>
        <authorList>
            <person name="Kim J.F."/>
            <person name="Song J.Y."/>
            <person name="Kwak M.-J."/>
            <person name="Lee S.-W."/>
        </authorList>
    </citation>
    <scope>NUCLEOTIDE SEQUENCE [LARGE SCALE GENOMIC DNA]</scope>
    <source>
        <strain evidence="8 9">RSKm HC5</strain>
    </source>
</reference>
<evidence type="ECO:0000256" key="2">
    <source>
        <dbReference type="ARBA" id="ARBA00011245"/>
    </source>
</evidence>
<feature type="chain" id="PRO_5019369567" evidence="4">
    <location>
        <begin position="24"/>
        <end position="678"/>
    </location>
</feature>
<evidence type="ECO:0000259" key="5">
    <source>
        <dbReference type="Pfam" id="PF10566"/>
    </source>
</evidence>
<evidence type="ECO:0000259" key="7">
    <source>
        <dbReference type="Pfam" id="PF14509"/>
    </source>
</evidence>
<feature type="domain" description="Glycosyl-hydrolase 97 catalytic" evidence="5">
    <location>
        <begin position="300"/>
        <end position="477"/>
    </location>
</feature>
<dbReference type="SUPFAM" id="SSF51445">
    <property type="entry name" value="(Trans)glycosidases"/>
    <property type="match status" value="1"/>
</dbReference>
<dbReference type="InterPro" id="IPR013785">
    <property type="entry name" value="Aldolase_TIM"/>
</dbReference>
<dbReference type="Pfam" id="PF14509">
    <property type="entry name" value="GH97_C"/>
    <property type="match status" value="1"/>
</dbReference>
<keyword evidence="8" id="KW-0326">Glycosidase</keyword>
<dbReference type="Pfam" id="PF10566">
    <property type="entry name" value="Glyco_hydro_97"/>
    <property type="match status" value="1"/>
</dbReference>
<dbReference type="InterPro" id="IPR014718">
    <property type="entry name" value="GH-type_carb-bd"/>
</dbReference>
<comment type="subunit">
    <text evidence="2">Monomer.</text>
</comment>
<comment type="caution">
    <text evidence="8">The sequence shown here is derived from an EMBL/GenBank/DDBJ whole genome shotgun (WGS) entry which is preliminary data.</text>
</comment>
<dbReference type="Pfam" id="PF14508">
    <property type="entry name" value="GH97_N"/>
    <property type="match status" value="1"/>
</dbReference>
<evidence type="ECO:0000256" key="4">
    <source>
        <dbReference type="SAM" id="SignalP"/>
    </source>
</evidence>
<dbReference type="Gene3D" id="3.20.20.70">
    <property type="entry name" value="Aldolase class I"/>
    <property type="match status" value="1"/>
</dbReference>
<dbReference type="GO" id="GO:0016798">
    <property type="term" value="F:hydrolase activity, acting on glycosyl bonds"/>
    <property type="evidence" value="ECO:0007669"/>
    <property type="project" value="UniProtKB-KW"/>
</dbReference>
<dbReference type="PANTHER" id="PTHR35803:SF1">
    <property type="entry name" value="GLUCAN 1,4-ALPHA-GLUCOSIDASE SUSB"/>
    <property type="match status" value="1"/>
</dbReference>
<sequence length="678" mass="76812">MQIMKNKLYRLCLTAVASVLVFSCGTEEKVYTIASPGNNNELVFKLTETGQPEYSFSFNGKKVIEPSLMGFEFQDTDKMTEGFEVVNTEQNTVKQSWEQPWGEFKTVEDNHNELIVHLKESKGAGRLMDIVFRVFNDGVGFRYSFPKQPNLDKVKISNEVTQFTFPFDNDVWWIPVHGENSYYESFYRKTPMSKTDTINTPATFETRDSLFVAVHEANLTDFASMTLLKTQGNTYKSELVPWADGVKVYAQTPFVTPWRTIMVGNKAGDLATSALTLNLNEPCKIEDTSWITPTKYVGIWWGMHLEKYTWGQGEKHGATTENTKKYIDFAAANGFDGVLVEGWNEGWDGDWTADGTAFSFVKPYPDFDLEEITRYAAEKNVRLIGHHETAGAASHYESQLEDAYNLYNKVGVNSVKTGYVNKYLDKKEWHDGQYGVRHYRKVIETAAKHRIMIDNHEPVKGTGLWRTYPNLMAQEGARGQEYNAWSADGGNTPEHTTIMPFTRLLAGPFDFTPGNFNFDYKTPNNAMVQTTVAKQLALYVVIFSPLQMASDLPENYEGKPAFQFIKDVPCNWEETKVLDSKIGEYVTIARKDRNSNDWYLGSITNSDARELNIPLDFLEKGTAYEAEIYADGEGANYKTNPYPVVIEKKTVNSTMTLDMKLAPGGGTAIRITPLKINR</sequence>
<dbReference type="Gene3D" id="2.70.98.10">
    <property type="match status" value="1"/>
</dbReference>
<keyword evidence="9" id="KW-1185">Reference proteome</keyword>
<dbReference type="Proteomes" id="UP000289775">
    <property type="component" value="Unassembled WGS sequence"/>
</dbReference>
<keyword evidence="3" id="KW-0106">Calcium</keyword>
<evidence type="ECO:0000259" key="6">
    <source>
        <dbReference type="Pfam" id="PF14508"/>
    </source>
</evidence>
<name>A0A444WIK0_9FLAO</name>
<dbReference type="InterPro" id="IPR029483">
    <property type="entry name" value="GH97_C"/>
</dbReference>
<gene>
    <name evidence="8" type="ORF">NU09_0280</name>
</gene>